<evidence type="ECO:0000256" key="1">
    <source>
        <dbReference type="ARBA" id="ARBA00022723"/>
    </source>
</evidence>
<dbReference type="GO" id="GO:0046872">
    <property type="term" value="F:metal ion binding"/>
    <property type="evidence" value="ECO:0007669"/>
    <property type="project" value="UniProtKB-KW"/>
</dbReference>
<gene>
    <name evidence="3" type="ORF">S06H3_21029</name>
</gene>
<proteinExistence type="predicted"/>
<protein>
    <recommendedName>
        <fullName evidence="2">LapB rubredoxin metal binding domain-containing protein</fullName>
    </recommendedName>
</protein>
<organism evidence="3">
    <name type="scientific">marine sediment metagenome</name>
    <dbReference type="NCBI Taxonomy" id="412755"/>
    <lineage>
        <taxon>unclassified sequences</taxon>
        <taxon>metagenomes</taxon>
        <taxon>ecological metagenomes</taxon>
    </lineage>
</organism>
<dbReference type="Pfam" id="PF18073">
    <property type="entry name" value="Zn_ribbon_LapB"/>
    <property type="match status" value="1"/>
</dbReference>
<keyword evidence="1" id="KW-0479">Metal-binding</keyword>
<feature type="non-terminal residue" evidence="3">
    <location>
        <position position="55"/>
    </location>
</feature>
<comment type="caution">
    <text evidence="3">The sequence shown here is derived from an EMBL/GenBank/DDBJ whole genome shotgun (WGS) entry which is preliminary data.</text>
</comment>
<dbReference type="InterPro" id="IPR041166">
    <property type="entry name" value="Rubredoxin_2"/>
</dbReference>
<evidence type="ECO:0000259" key="2">
    <source>
        <dbReference type="Pfam" id="PF18073"/>
    </source>
</evidence>
<evidence type="ECO:0000313" key="3">
    <source>
        <dbReference type="EMBL" id="GAI03046.1"/>
    </source>
</evidence>
<dbReference type="AlphaFoldDB" id="X1LB27"/>
<sequence>MARGEKSIFRCQQCGYESFRWLGRCPDCGGWNTLIEEAFKEEKKYSLHPEGHSTP</sequence>
<dbReference type="EMBL" id="BARV01010977">
    <property type="protein sequence ID" value="GAI03046.1"/>
    <property type="molecule type" value="Genomic_DNA"/>
</dbReference>
<accession>X1LB27</accession>
<feature type="domain" description="LapB rubredoxin metal binding" evidence="2">
    <location>
        <begin position="9"/>
        <end position="36"/>
    </location>
</feature>
<name>X1LB27_9ZZZZ</name>
<reference evidence="3" key="1">
    <citation type="journal article" date="2014" name="Front. Microbiol.">
        <title>High frequency of phylogenetically diverse reductive dehalogenase-homologous genes in deep subseafloor sedimentary metagenomes.</title>
        <authorList>
            <person name="Kawai M."/>
            <person name="Futagami T."/>
            <person name="Toyoda A."/>
            <person name="Takaki Y."/>
            <person name="Nishi S."/>
            <person name="Hori S."/>
            <person name="Arai W."/>
            <person name="Tsubouchi T."/>
            <person name="Morono Y."/>
            <person name="Uchiyama I."/>
            <person name="Ito T."/>
            <person name="Fujiyama A."/>
            <person name="Inagaki F."/>
            <person name="Takami H."/>
        </authorList>
    </citation>
    <scope>NUCLEOTIDE SEQUENCE</scope>
    <source>
        <strain evidence="3">Expedition CK06-06</strain>
    </source>
</reference>